<dbReference type="AlphaFoldDB" id="A0A6N4W798"/>
<organism evidence="7 8">
    <name type="scientific">Mycolicibacterium anyangense</name>
    <dbReference type="NCBI Taxonomy" id="1431246"/>
    <lineage>
        <taxon>Bacteria</taxon>
        <taxon>Bacillati</taxon>
        <taxon>Actinomycetota</taxon>
        <taxon>Actinomycetes</taxon>
        <taxon>Mycobacteriales</taxon>
        <taxon>Mycobacteriaceae</taxon>
        <taxon>Mycolicibacterium</taxon>
    </lineage>
</organism>
<accession>A0A6N4W798</accession>
<dbReference type="PRINTS" id="PR00455">
    <property type="entry name" value="HTHTETR"/>
</dbReference>
<dbReference type="RefSeq" id="WP_163802896.1">
    <property type="nucleotide sequence ID" value="NZ_AP022620.1"/>
</dbReference>
<evidence type="ECO:0000256" key="1">
    <source>
        <dbReference type="ARBA" id="ARBA00023015"/>
    </source>
</evidence>
<evidence type="ECO:0000313" key="8">
    <source>
        <dbReference type="Proteomes" id="UP000467249"/>
    </source>
</evidence>
<dbReference type="InterPro" id="IPR001647">
    <property type="entry name" value="HTH_TetR"/>
</dbReference>
<dbReference type="InterPro" id="IPR009057">
    <property type="entry name" value="Homeodomain-like_sf"/>
</dbReference>
<evidence type="ECO:0000256" key="4">
    <source>
        <dbReference type="PROSITE-ProRule" id="PRU00335"/>
    </source>
</evidence>
<dbReference type="Proteomes" id="UP000467249">
    <property type="component" value="Chromosome"/>
</dbReference>
<keyword evidence="1" id="KW-0805">Transcription regulation</keyword>
<feature type="domain" description="HTH tetR-type" evidence="6">
    <location>
        <begin position="43"/>
        <end position="103"/>
    </location>
</feature>
<dbReference type="GO" id="GO:0000976">
    <property type="term" value="F:transcription cis-regulatory region binding"/>
    <property type="evidence" value="ECO:0007669"/>
    <property type="project" value="TreeGrafter"/>
</dbReference>
<gene>
    <name evidence="7" type="ORF">MANY_06180</name>
</gene>
<dbReference type="InterPro" id="IPR023772">
    <property type="entry name" value="DNA-bd_HTH_TetR-type_CS"/>
</dbReference>
<dbReference type="Gene3D" id="1.10.357.10">
    <property type="entry name" value="Tetracycline Repressor, domain 2"/>
    <property type="match status" value="1"/>
</dbReference>
<dbReference type="Pfam" id="PF00440">
    <property type="entry name" value="TetR_N"/>
    <property type="match status" value="1"/>
</dbReference>
<dbReference type="InterPro" id="IPR050109">
    <property type="entry name" value="HTH-type_TetR-like_transc_reg"/>
</dbReference>
<dbReference type="SUPFAM" id="SSF46689">
    <property type="entry name" value="Homeodomain-like"/>
    <property type="match status" value="1"/>
</dbReference>
<dbReference type="PANTHER" id="PTHR30055">
    <property type="entry name" value="HTH-TYPE TRANSCRIPTIONAL REGULATOR RUTR"/>
    <property type="match status" value="1"/>
</dbReference>
<keyword evidence="3" id="KW-0804">Transcription</keyword>
<sequence length="201" mass="21533">MASRLALADAPYTPQHRPTERTLRPVPPVGTRRVGRPRGSNSDARRQMIVSAGIQVFAARGYDAATLKEVADLVDVTRPAVHHYFAGKAPLYQAALERAREIVLSNWSGSTSGLLDGRPCDDEVRFACALLGTSLAQSRRLAEIAPMITEIADEVRQLCRSATTPAGLAGSKTSTEILTATIIGQWVLTAAALPELDSARS</sequence>
<dbReference type="PROSITE" id="PS50977">
    <property type="entry name" value="HTH_TETR_2"/>
    <property type="match status" value="1"/>
</dbReference>
<dbReference type="KEGG" id="many:MANY_06180"/>
<evidence type="ECO:0000259" key="6">
    <source>
        <dbReference type="PROSITE" id="PS50977"/>
    </source>
</evidence>
<evidence type="ECO:0000256" key="3">
    <source>
        <dbReference type="ARBA" id="ARBA00023163"/>
    </source>
</evidence>
<feature type="DNA-binding region" description="H-T-H motif" evidence="4">
    <location>
        <begin position="66"/>
        <end position="85"/>
    </location>
</feature>
<protein>
    <recommendedName>
        <fullName evidence="6">HTH tetR-type domain-containing protein</fullName>
    </recommendedName>
</protein>
<keyword evidence="2 4" id="KW-0238">DNA-binding</keyword>
<reference evidence="7 8" key="1">
    <citation type="journal article" date="2019" name="Emerg. Microbes Infect.">
        <title>Comprehensive subspecies identification of 175 nontuberculous mycobacteria species based on 7547 genomic profiles.</title>
        <authorList>
            <person name="Matsumoto Y."/>
            <person name="Kinjo T."/>
            <person name="Motooka D."/>
            <person name="Nabeya D."/>
            <person name="Jung N."/>
            <person name="Uechi K."/>
            <person name="Horii T."/>
            <person name="Iida T."/>
            <person name="Fujita J."/>
            <person name="Nakamura S."/>
        </authorList>
    </citation>
    <scope>NUCLEOTIDE SEQUENCE [LARGE SCALE GENOMIC DNA]</scope>
    <source>
        <strain evidence="7 8">JCM 30275</strain>
    </source>
</reference>
<keyword evidence="8" id="KW-1185">Reference proteome</keyword>
<dbReference type="EMBL" id="AP022620">
    <property type="protein sequence ID" value="BBZ75281.1"/>
    <property type="molecule type" value="Genomic_DNA"/>
</dbReference>
<evidence type="ECO:0000313" key="7">
    <source>
        <dbReference type="EMBL" id="BBZ75281.1"/>
    </source>
</evidence>
<evidence type="ECO:0000256" key="2">
    <source>
        <dbReference type="ARBA" id="ARBA00023125"/>
    </source>
</evidence>
<dbReference type="PANTHER" id="PTHR30055:SF234">
    <property type="entry name" value="HTH-TYPE TRANSCRIPTIONAL REGULATOR BETI"/>
    <property type="match status" value="1"/>
</dbReference>
<proteinExistence type="predicted"/>
<evidence type="ECO:0000256" key="5">
    <source>
        <dbReference type="SAM" id="MobiDB-lite"/>
    </source>
</evidence>
<dbReference type="PROSITE" id="PS01081">
    <property type="entry name" value="HTH_TETR_1"/>
    <property type="match status" value="1"/>
</dbReference>
<name>A0A6N4W798_9MYCO</name>
<dbReference type="GO" id="GO:0003700">
    <property type="term" value="F:DNA-binding transcription factor activity"/>
    <property type="evidence" value="ECO:0007669"/>
    <property type="project" value="TreeGrafter"/>
</dbReference>
<feature type="region of interest" description="Disordered" evidence="5">
    <location>
        <begin position="1"/>
        <end position="44"/>
    </location>
</feature>